<feature type="signal peptide" evidence="1">
    <location>
        <begin position="1"/>
        <end position="20"/>
    </location>
</feature>
<feature type="chain" id="PRO_5042124489" evidence="1">
    <location>
        <begin position="21"/>
        <end position="259"/>
    </location>
</feature>
<dbReference type="InterPro" id="IPR007433">
    <property type="entry name" value="DUF481"/>
</dbReference>
<evidence type="ECO:0000313" key="2">
    <source>
        <dbReference type="EMBL" id="WDE00014.1"/>
    </source>
</evidence>
<dbReference type="Proteomes" id="UP000032568">
    <property type="component" value="Chromosome"/>
</dbReference>
<dbReference type="KEGG" id="tact:SG35_004955"/>
<dbReference type="EMBL" id="CP059735">
    <property type="protein sequence ID" value="WDE00014.1"/>
    <property type="molecule type" value="Genomic_DNA"/>
</dbReference>
<sequence length="259" mass="29048">MNKACLTPLILLLAAGAVDAQETKKPWAISSELGIILTSGNTESSTLKGAITAKQELERWRNEYKLETLYKKDEVSRDDGSKDNERTSERYFASVQGNYKLNEDHSYLFVYGSHLSDYFGAYRNESVFSLGYGQRLLKGKSYYLDGEIGPGYKYFEYAKDSAALDSKGNLLAGSTDGEVIALGKLNFNWDINEFVGFRQSLAMEYGSTNTKSRSETELVSKLSDAMQMKLGFYITHNSDVADDKENTDTETLVTLIYNF</sequence>
<keyword evidence="1" id="KW-0732">Signal</keyword>
<evidence type="ECO:0000256" key="1">
    <source>
        <dbReference type="SAM" id="SignalP"/>
    </source>
</evidence>
<accession>A0AAF0C4I7</accession>
<reference evidence="2 3" key="2">
    <citation type="journal article" date="2022" name="Mar. Drugs">
        <title>Bioassay-Guided Fractionation Leads to the Detection of Cholic Acid Generated by the Rare Thalassomonas sp.</title>
        <authorList>
            <person name="Pheiffer F."/>
            <person name="Schneider Y.K."/>
            <person name="Hansen E.H."/>
            <person name="Andersen J.H."/>
            <person name="Isaksson J."/>
            <person name="Busche T."/>
            <person name="R C."/>
            <person name="Kalinowski J."/>
            <person name="Zyl L.V."/>
            <person name="Trindade M."/>
        </authorList>
    </citation>
    <scope>NUCLEOTIDE SEQUENCE [LARGE SCALE GENOMIC DNA]</scope>
    <source>
        <strain evidence="2 3">A5K-106</strain>
    </source>
</reference>
<organism evidence="2 3">
    <name type="scientific">Thalassomonas actiniarum</name>
    <dbReference type="NCBI Taxonomy" id="485447"/>
    <lineage>
        <taxon>Bacteria</taxon>
        <taxon>Pseudomonadati</taxon>
        <taxon>Pseudomonadota</taxon>
        <taxon>Gammaproteobacteria</taxon>
        <taxon>Alteromonadales</taxon>
        <taxon>Colwelliaceae</taxon>
        <taxon>Thalassomonas</taxon>
    </lineage>
</organism>
<keyword evidence="3" id="KW-1185">Reference proteome</keyword>
<proteinExistence type="predicted"/>
<name>A0AAF0C4I7_9GAMM</name>
<gene>
    <name evidence="2" type="ORF">SG35_004955</name>
</gene>
<dbReference type="AlphaFoldDB" id="A0AAF0C4I7"/>
<dbReference type="RefSeq" id="WP_044834700.1">
    <property type="nucleotide sequence ID" value="NZ_CP059735.1"/>
</dbReference>
<evidence type="ECO:0000313" key="3">
    <source>
        <dbReference type="Proteomes" id="UP000032568"/>
    </source>
</evidence>
<reference evidence="2 3" key="1">
    <citation type="journal article" date="2015" name="Genome Announc.">
        <title>Draft Genome Sequences of Marine Isolates of Thalassomonas viridans and Thalassomonas actiniarum.</title>
        <authorList>
            <person name="Olonade I."/>
            <person name="van Zyl L.J."/>
            <person name="Trindade M."/>
        </authorList>
    </citation>
    <scope>NUCLEOTIDE SEQUENCE [LARGE SCALE GENOMIC DNA]</scope>
    <source>
        <strain evidence="2 3">A5K-106</strain>
    </source>
</reference>
<protein>
    <submittedName>
        <fullName evidence="2">DUF481 domain-containing protein</fullName>
    </submittedName>
</protein>
<dbReference type="Pfam" id="PF04338">
    <property type="entry name" value="DUF481"/>
    <property type="match status" value="1"/>
</dbReference>